<dbReference type="EMBL" id="LAZR01002470">
    <property type="protein sequence ID" value="KKN29643.1"/>
    <property type="molecule type" value="Genomic_DNA"/>
</dbReference>
<feature type="transmembrane region" description="Helical" evidence="5">
    <location>
        <begin position="104"/>
        <end position="125"/>
    </location>
</feature>
<evidence type="ECO:0000256" key="2">
    <source>
        <dbReference type="ARBA" id="ARBA00022692"/>
    </source>
</evidence>
<evidence type="ECO:0000313" key="7">
    <source>
        <dbReference type="EMBL" id="KKN29643.1"/>
    </source>
</evidence>
<feature type="transmembrane region" description="Helical" evidence="5">
    <location>
        <begin position="347"/>
        <end position="368"/>
    </location>
</feature>
<feature type="transmembrane region" description="Helical" evidence="5">
    <location>
        <begin position="246"/>
        <end position="268"/>
    </location>
</feature>
<feature type="transmembrane region" description="Helical" evidence="5">
    <location>
        <begin position="221"/>
        <end position="239"/>
    </location>
</feature>
<comment type="caution">
    <text evidence="7">The sequence shown here is derived from an EMBL/GenBank/DDBJ whole genome shotgun (WGS) entry which is preliminary data.</text>
</comment>
<feature type="transmembrane region" description="Helical" evidence="5">
    <location>
        <begin position="78"/>
        <end position="97"/>
    </location>
</feature>
<dbReference type="InterPro" id="IPR011547">
    <property type="entry name" value="SLC26A/SulP_dom"/>
</dbReference>
<evidence type="ECO:0000256" key="3">
    <source>
        <dbReference type="ARBA" id="ARBA00022989"/>
    </source>
</evidence>
<feature type="transmembrane region" description="Helical" evidence="5">
    <location>
        <begin position="131"/>
        <end position="152"/>
    </location>
</feature>
<dbReference type="AlphaFoldDB" id="A0A0F9SK52"/>
<feature type="transmembrane region" description="Helical" evidence="5">
    <location>
        <begin position="310"/>
        <end position="332"/>
    </location>
</feature>
<dbReference type="Gene3D" id="3.30.750.24">
    <property type="entry name" value="STAS domain"/>
    <property type="match status" value="1"/>
</dbReference>
<dbReference type="Pfam" id="PF00916">
    <property type="entry name" value="Sulfate_transp"/>
    <property type="match status" value="1"/>
</dbReference>
<dbReference type="Pfam" id="PF01740">
    <property type="entry name" value="STAS"/>
    <property type="match status" value="1"/>
</dbReference>
<feature type="transmembrane region" description="Helical" evidence="5">
    <location>
        <begin position="404"/>
        <end position="435"/>
    </location>
</feature>
<comment type="subcellular location">
    <subcellularLocation>
        <location evidence="1">Membrane</location>
        <topology evidence="1">Multi-pass membrane protein</topology>
    </subcellularLocation>
</comment>
<evidence type="ECO:0000256" key="4">
    <source>
        <dbReference type="ARBA" id="ARBA00023136"/>
    </source>
</evidence>
<reference evidence="7" key="1">
    <citation type="journal article" date="2015" name="Nature">
        <title>Complex archaea that bridge the gap between prokaryotes and eukaryotes.</title>
        <authorList>
            <person name="Spang A."/>
            <person name="Saw J.H."/>
            <person name="Jorgensen S.L."/>
            <person name="Zaremba-Niedzwiedzka K."/>
            <person name="Martijn J."/>
            <person name="Lind A.E."/>
            <person name="van Eijk R."/>
            <person name="Schleper C."/>
            <person name="Guy L."/>
            <person name="Ettema T.J."/>
        </authorList>
    </citation>
    <scope>NUCLEOTIDE SEQUENCE</scope>
</reference>
<feature type="transmembrane region" description="Helical" evidence="5">
    <location>
        <begin position="29"/>
        <end position="49"/>
    </location>
</feature>
<accession>A0A0F9SK52</accession>
<dbReference type="PROSITE" id="PS50801">
    <property type="entry name" value="STAS"/>
    <property type="match status" value="1"/>
</dbReference>
<gene>
    <name evidence="7" type="ORF">LCGC14_0841960</name>
</gene>
<name>A0A0F9SK52_9ZZZZ</name>
<feature type="domain" description="STAS" evidence="6">
    <location>
        <begin position="458"/>
        <end position="572"/>
    </location>
</feature>
<dbReference type="CDD" id="cd07042">
    <property type="entry name" value="STAS_SulP_like_sulfate_transporter"/>
    <property type="match status" value="1"/>
</dbReference>
<dbReference type="NCBIfam" id="TIGR00815">
    <property type="entry name" value="sulP"/>
    <property type="match status" value="1"/>
</dbReference>
<evidence type="ECO:0000256" key="5">
    <source>
        <dbReference type="SAM" id="Phobius"/>
    </source>
</evidence>
<dbReference type="GO" id="GO:0055085">
    <property type="term" value="P:transmembrane transport"/>
    <property type="evidence" value="ECO:0007669"/>
    <property type="project" value="InterPro"/>
</dbReference>
<organism evidence="7">
    <name type="scientific">marine sediment metagenome</name>
    <dbReference type="NCBI Taxonomy" id="412755"/>
    <lineage>
        <taxon>unclassified sequences</taxon>
        <taxon>metagenomes</taxon>
        <taxon>ecological metagenomes</taxon>
    </lineage>
</organism>
<sequence length="581" mass="61568">MRKIRVASSCIPLVKQIRESGTAHLSDDILAGVITAILLIPQGMAYAMLAGLPPEMGLYASILPPIVYAFIGSSRALAVGPVAVAALMVANALSVHYGNESTEAAFTGAMILAAETGALLLLMGIFRVGALVSFISHPVLSGFTSGAAILIITSQLKHLSGINLERGDLFATIVSFSHRINELHVPTLLFGLISVTLLLLARKPLARLLVALGVAQKSAVIISRTAPLVTVIGATVIASASQAEGYGLSVVGAIPNGLPIPAFAFLSAEGWVDLLPSAILIALVGYVESVSVAKVLAARRRQKIDANRELAALGMSNIASAIGGAMPVAGGFSRSVVNFDAGARTQFAAIVTATLVAVVAVFFTDWFYYLPDAVLAAIIVVAVFQLIDISGAMSIWRYDRADGVALFATALAVPVLGIESGLLIGIGLSLVLYLWRTSQPHMAILGRMPGTDHFRNINRHQVDTLPTVLIVRVDENLYFANAGAVESYLMQKVATDDDLSDVVLLMSAVNYIDSSALEMLEHLEQDFLATGVSMHFAEVKGPVMDRLRHTHLGKSLADKRIHLSAKHAWEALDEEIREGSD</sequence>
<keyword evidence="4 5" id="KW-0472">Membrane</keyword>
<keyword evidence="2 5" id="KW-0812">Transmembrane</keyword>
<feature type="transmembrane region" description="Helical" evidence="5">
    <location>
        <begin position="183"/>
        <end position="201"/>
    </location>
</feature>
<feature type="transmembrane region" description="Helical" evidence="5">
    <location>
        <begin position="375"/>
        <end position="398"/>
    </location>
</feature>
<dbReference type="PANTHER" id="PTHR11814">
    <property type="entry name" value="SULFATE TRANSPORTER"/>
    <property type="match status" value="1"/>
</dbReference>
<evidence type="ECO:0000256" key="1">
    <source>
        <dbReference type="ARBA" id="ARBA00004141"/>
    </source>
</evidence>
<dbReference type="InterPro" id="IPR036513">
    <property type="entry name" value="STAS_dom_sf"/>
</dbReference>
<protein>
    <recommendedName>
        <fullName evidence="6">STAS domain-containing protein</fullName>
    </recommendedName>
</protein>
<dbReference type="InterPro" id="IPR002645">
    <property type="entry name" value="STAS_dom"/>
</dbReference>
<evidence type="ECO:0000259" key="6">
    <source>
        <dbReference type="PROSITE" id="PS50801"/>
    </source>
</evidence>
<keyword evidence="3 5" id="KW-1133">Transmembrane helix</keyword>
<dbReference type="InterPro" id="IPR001902">
    <property type="entry name" value="SLC26A/SulP_fam"/>
</dbReference>
<proteinExistence type="predicted"/>
<dbReference type="GO" id="GO:0016020">
    <property type="term" value="C:membrane"/>
    <property type="evidence" value="ECO:0007669"/>
    <property type="project" value="UniProtKB-SubCell"/>
</dbReference>
<feature type="transmembrane region" description="Helical" evidence="5">
    <location>
        <begin position="274"/>
        <end position="298"/>
    </location>
</feature>
<dbReference type="SUPFAM" id="SSF52091">
    <property type="entry name" value="SpoIIaa-like"/>
    <property type="match status" value="1"/>
</dbReference>